<dbReference type="Gene3D" id="3.40.50.2300">
    <property type="match status" value="1"/>
</dbReference>
<gene>
    <name evidence="3" type="primary">licR_7</name>
    <name evidence="3" type="ORF">ACLFYP115_01421</name>
</gene>
<dbReference type="AlphaFoldDB" id="A0A6N2TLI7"/>
<accession>A0A6N2TLI7</accession>
<evidence type="ECO:0000313" key="3">
    <source>
        <dbReference type="EMBL" id="VYT04326.1"/>
    </source>
</evidence>
<evidence type="ECO:0000256" key="1">
    <source>
        <dbReference type="ARBA" id="ARBA00023015"/>
    </source>
</evidence>
<keyword evidence="1" id="KW-0805">Transcription regulation</keyword>
<dbReference type="GO" id="GO:0006355">
    <property type="term" value="P:regulation of DNA-templated transcription"/>
    <property type="evidence" value="ECO:0007669"/>
    <property type="project" value="InterPro"/>
</dbReference>
<proteinExistence type="predicted"/>
<dbReference type="Pfam" id="PF08279">
    <property type="entry name" value="HTH_11"/>
    <property type="match status" value="1"/>
</dbReference>
<dbReference type="PANTHER" id="PTHR30185">
    <property type="entry name" value="CRYPTIC BETA-GLUCOSIDE BGL OPERON ANTITERMINATOR"/>
    <property type="match status" value="1"/>
</dbReference>
<dbReference type="PROSITE" id="PS51099">
    <property type="entry name" value="PTS_EIIB_TYPE_2"/>
    <property type="match status" value="1"/>
</dbReference>
<reference evidence="3" key="1">
    <citation type="submission" date="2019-11" db="EMBL/GenBank/DDBJ databases">
        <authorList>
            <person name="Feng L."/>
        </authorList>
    </citation>
    <scope>NUCLEOTIDE SEQUENCE</scope>
    <source>
        <strain evidence="3">AcaccaeLFYP115</strain>
    </source>
</reference>
<dbReference type="InterPro" id="IPR013196">
    <property type="entry name" value="HTH_11"/>
</dbReference>
<dbReference type="Gene3D" id="3.40.930.10">
    <property type="entry name" value="Mannitol-specific EII, Chain A"/>
    <property type="match status" value="1"/>
</dbReference>
<dbReference type="PANTHER" id="PTHR30185:SF18">
    <property type="entry name" value="TRANSCRIPTIONAL REGULATOR MTLR"/>
    <property type="match status" value="1"/>
</dbReference>
<evidence type="ECO:0000256" key="2">
    <source>
        <dbReference type="ARBA" id="ARBA00023163"/>
    </source>
</evidence>
<dbReference type="Pfam" id="PF00359">
    <property type="entry name" value="PTS_EIIA_2"/>
    <property type="match status" value="1"/>
</dbReference>
<dbReference type="GO" id="GO:0009401">
    <property type="term" value="P:phosphoenolpyruvate-dependent sugar phosphotransferase system"/>
    <property type="evidence" value="ECO:0007669"/>
    <property type="project" value="InterPro"/>
</dbReference>
<name>A0A6N2TLI7_9FIRM</name>
<dbReference type="GO" id="GO:0008982">
    <property type="term" value="F:protein-N(PI)-phosphohistidine-sugar phosphotransferase activity"/>
    <property type="evidence" value="ECO:0007669"/>
    <property type="project" value="InterPro"/>
</dbReference>
<dbReference type="SUPFAM" id="SSF55804">
    <property type="entry name" value="Phoshotransferase/anion transport protein"/>
    <property type="match status" value="1"/>
</dbReference>
<dbReference type="Gene3D" id="1.10.10.10">
    <property type="entry name" value="Winged helix-like DNA-binding domain superfamily/Winged helix DNA-binding domain"/>
    <property type="match status" value="1"/>
</dbReference>
<dbReference type="InterPro" id="IPR016152">
    <property type="entry name" value="PTrfase/Anion_transptr"/>
</dbReference>
<dbReference type="InterPro" id="IPR011608">
    <property type="entry name" value="PRD"/>
</dbReference>
<dbReference type="InterPro" id="IPR002178">
    <property type="entry name" value="PTS_EIIA_type-2_dom"/>
</dbReference>
<keyword evidence="2" id="KW-0804">Transcription</keyword>
<protein>
    <submittedName>
        <fullName evidence="3">Putative licABCH operon regulator</fullName>
    </submittedName>
</protein>
<dbReference type="InterPro" id="IPR050661">
    <property type="entry name" value="BglG_antiterminators"/>
</dbReference>
<dbReference type="PROSITE" id="PS51372">
    <property type="entry name" value="PRD_2"/>
    <property type="match status" value="1"/>
</dbReference>
<dbReference type="InterPro" id="IPR036388">
    <property type="entry name" value="WH-like_DNA-bd_sf"/>
</dbReference>
<dbReference type="EMBL" id="CACRSQ010000003">
    <property type="protein sequence ID" value="VYT04326.1"/>
    <property type="molecule type" value="Genomic_DNA"/>
</dbReference>
<organism evidence="3">
    <name type="scientific">Anaerostipes caccae</name>
    <dbReference type="NCBI Taxonomy" id="105841"/>
    <lineage>
        <taxon>Bacteria</taxon>
        <taxon>Bacillati</taxon>
        <taxon>Bacillota</taxon>
        <taxon>Clostridia</taxon>
        <taxon>Lachnospirales</taxon>
        <taxon>Lachnospiraceae</taxon>
        <taxon>Anaerostipes</taxon>
    </lineage>
</organism>
<dbReference type="InterPro" id="IPR013011">
    <property type="entry name" value="PTS_EIIB_2"/>
</dbReference>
<sequence length="691" mass="80677">MKRRSTEIMQAILRSKENDISAKQLMCRYDISRRTLKNDINEINDFLKTISMEEILITEDGSFKFGGLFDRETVEKNLYQMDMYMYKLSPEERQIYIMLELIANPHYTTMHRFAEELYVSRITIMSDIDAVKQILIPSDAELLLDSGKGIKLSCSYEASLELLVSLYKKIAVNIKNDGYFQRLMLDKMKIQYTFSELFSYMQDYMKINNLVFIEDIFYDIVLYLFAAFNFRERDHAGTDKLVTEKSKLTNIDHMMLYAGYMLEVPVTEKMIACFRTYIEKNNLYSFVKTVDEVELYKIIMFFVSQIDQELRLELTNDDKLIDSLLMHIKSMKDWGNYEVEFPKNYDLPMNYELLETLVEKYSYILESFLSYKLSTNMKKSIVIHICVAVIRNRRYYIPKLSIVIVCPGSMATGKYLEAQIKNYFDFEIAGVLAAGEVVSELEQMEQKIDFILSTVHIEADRYKVITVNPFLTMKDLNLIQKEVFQSQKQINLPAEKKKKKILEDLEELMDDDRLPAEIYDKIESMLMGLKKDPEEESAMAELLNKEFITIHAAPCSWKEAIRRSAKPLEQFGYIEPRYTQEAIEKVEEYGDYIVVSQGVALAHAGKDSGVIQDGLSVLVSKEGICFRKEQHQVNLVFCFASTGEKEYLDLIKEIVAVGKEQKRLKRILKCNTKEEIYHALIFDRVPDSTQR</sequence>
<dbReference type="RefSeq" id="WP_006567075.1">
    <property type="nucleotide sequence ID" value="NZ_CACRSQ010000003.1"/>
</dbReference>
<dbReference type="PROSITE" id="PS51094">
    <property type="entry name" value="PTS_EIIA_TYPE_2"/>
    <property type="match status" value="1"/>
</dbReference>
<dbReference type="CDD" id="cd05568">
    <property type="entry name" value="PTS_IIB_bgl_like"/>
    <property type="match status" value="1"/>
</dbReference>